<keyword evidence="1" id="KW-0812">Transmembrane</keyword>
<keyword evidence="1" id="KW-0472">Membrane</keyword>
<comment type="caution">
    <text evidence="2">The sequence shown here is derived from an EMBL/GenBank/DDBJ whole genome shotgun (WGS) entry which is preliminary data.</text>
</comment>
<accession>A0A178I3Z1</accession>
<name>A0A178I3Z1_9HYPH</name>
<dbReference type="AlphaFoldDB" id="A0A178I3Z1"/>
<protein>
    <recommendedName>
        <fullName evidence="4">LPS export ABC transporter periplasmic protein LptC</fullName>
    </recommendedName>
</protein>
<evidence type="ECO:0000256" key="1">
    <source>
        <dbReference type="SAM" id="Phobius"/>
    </source>
</evidence>
<evidence type="ECO:0008006" key="4">
    <source>
        <dbReference type="Google" id="ProtNLM"/>
    </source>
</evidence>
<feature type="transmembrane region" description="Helical" evidence="1">
    <location>
        <begin position="21"/>
        <end position="47"/>
    </location>
</feature>
<evidence type="ECO:0000313" key="3">
    <source>
        <dbReference type="Proteomes" id="UP000078389"/>
    </source>
</evidence>
<gene>
    <name evidence="2" type="ORF">A3840_01260</name>
</gene>
<reference evidence="2 3" key="1">
    <citation type="submission" date="2016-03" db="EMBL/GenBank/DDBJ databases">
        <title>Genome sequencing of Devosia sp. S37.</title>
        <authorList>
            <person name="Mohd Nor M."/>
        </authorList>
    </citation>
    <scope>NUCLEOTIDE SEQUENCE [LARGE SCALE GENOMIC DNA]</scope>
    <source>
        <strain evidence="2 3">S37</strain>
    </source>
</reference>
<keyword evidence="1" id="KW-1133">Transmembrane helix</keyword>
<keyword evidence="3" id="KW-1185">Reference proteome</keyword>
<dbReference type="EMBL" id="LVVY01000024">
    <property type="protein sequence ID" value="OAM82307.1"/>
    <property type="molecule type" value="Genomic_DNA"/>
</dbReference>
<sequence length="216" mass="22992">MPMAALPGQLRIHRRLERRNRLVAVLRIALPGMGLIVLAGLLAQIYVASFTGRFGVGRIEVSPESILVDAPEYAGTLDDGSAYRVWAARAWAATDRTDLIDLSGAHLVVDRPDGVQMQVDAQDAQLETTEQLTLVPGQADIADSTGTVGTLADSIFDWQAQVLTTRGAVSIDYADGSTVRAQGLVYDAAAKVWTFSRSVVTLPATPGEDVRSGSGD</sequence>
<dbReference type="STRING" id="1770058.A3840_01260"/>
<dbReference type="Proteomes" id="UP000078389">
    <property type="component" value="Unassembled WGS sequence"/>
</dbReference>
<evidence type="ECO:0000313" key="2">
    <source>
        <dbReference type="EMBL" id="OAM82307.1"/>
    </source>
</evidence>
<proteinExistence type="predicted"/>
<organism evidence="2 3">
    <name type="scientific">Devosia elaeis</name>
    <dbReference type="NCBI Taxonomy" id="1770058"/>
    <lineage>
        <taxon>Bacteria</taxon>
        <taxon>Pseudomonadati</taxon>
        <taxon>Pseudomonadota</taxon>
        <taxon>Alphaproteobacteria</taxon>
        <taxon>Hyphomicrobiales</taxon>
        <taxon>Devosiaceae</taxon>
        <taxon>Devosia</taxon>
    </lineage>
</organism>